<accession>A0A6I6JVH4</accession>
<dbReference type="Gene3D" id="3.40.50.2000">
    <property type="entry name" value="Glycogen Phosphorylase B"/>
    <property type="match status" value="2"/>
</dbReference>
<evidence type="ECO:0000313" key="3">
    <source>
        <dbReference type="Proteomes" id="UP000428260"/>
    </source>
</evidence>
<keyword evidence="1 2" id="KW-0808">Transferase</keyword>
<organism evidence="2 3">
    <name type="scientific">Maribellus comscasis</name>
    <dbReference type="NCBI Taxonomy" id="2681766"/>
    <lineage>
        <taxon>Bacteria</taxon>
        <taxon>Pseudomonadati</taxon>
        <taxon>Bacteroidota</taxon>
        <taxon>Bacteroidia</taxon>
        <taxon>Marinilabiliales</taxon>
        <taxon>Prolixibacteraceae</taxon>
        <taxon>Maribellus</taxon>
    </lineage>
</organism>
<keyword evidence="3" id="KW-1185">Reference proteome</keyword>
<sequence length="378" mass="43898">MVYISLLYNPILYRDRYLLLLEEQKKASEKYLIFVGKKIENYNTDSNVAVLDSKSYFSFAFKVAMELKRLRKKSDDFILLNEHLVSLVSMILFFLNFKNIKKVANLYSSEIFFLVKKGWRIDSNSKDFVSYRQAYNIILSRIKPVVYRIITILFSNYFIGNSEQIAYDLPKSKKLSFFVVDTNIDLYPNFKKLVKPAQYLYPINLLYVGKIYPAKGIGTMLAAIGLLKEKFDSHLFIIGKLSRNDKIWYERMIKYYGVEDSITRIDQIKHDGLFPFYKYTDAFIMPSFFEGSPRVLKEAIVSGCPIAASNISGNKILDSNDDSILYFEPGDADDLLSCLVKIINGKNTYVKQSNYVNKFSSKEIALKRLNIYKDIIEK</sequence>
<name>A0A6I6JVH4_9BACT</name>
<gene>
    <name evidence="2" type="ORF">GM418_23795</name>
</gene>
<dbReference type="KEGG" id="mcos:GM418_23795"/>
<dbReference type="Pfam" id="PF13692">
    <property type="entry name" value="Glyco_trans_1_4"/>
    <property type="match status" value="1"/>
</dbReference>
<evidence type="ECO:0000313" key="2">
    <source>
        <dbReference type="EMBL" id="QGY46571.1"/>
    </source>
</evidence>
<dbReference type="PANTHER" id="PTHR46401">
    <property type="entry name" value="GLYCOSYLTRANSFERASE WBBK-RELATED"/>
    <property type="match status" value="1"/>
</dbReference>
<dbReference type="PANTHER" id="PTHR46401:SF2">
    <property type="entry name" value="GLYCOSYLTRANSFERASE WBBK-RELATED"/>
    <property type="match status" value="1"/>
</dbReference>
<dbReference type="Proteomes" id="UP000428260">
    <property type="component" value="Chromosome"/>
</dbReference>
<protein>
    <submittedName>
        <fullName evidence="2">Glycosyltransferase</fullName>
    </submittedName>
</protein>
<dbReference type="AlphaFoldDB" id="A0A6I6JVH4"/>
<dbReference type="EMBL" id="CP046401">
    <property type="protein sequence ID" value="QGY46571.1"/>
    <property type="molecule type" value="Genomic_DNA"/>
</dbReference>
<dbReference type="CDD" id="cd03801">
    <property type="entry name" value="GT4_PimA-like"/>
    <property type="match status" value="1"/>
</dbReference>
<dbReference type="GO" id="GO:0016757">
    <property type="term" value="F:glycosyltransferase activity"/>
    <property type="evidence" value="ECO:0007669"/>
    <property type="project" value="TreeGrafter"/>
</dbReference>
<reference evidence="2 3" key="1">
    <citation type="submission" date="2019-11" db="EMBL/GenBank/DDBJ databases">
        <authorList>
            <person name="Zheng R.K."/>
            <person name="Sun C.M."/>
        </authorList>
    </citation>
    <scope>NUCLEOTIDE SEQUENCE [LARGE SCALE GENOMIC DNA]</scope>
    <source>
        <strain evidence="2 3">WC007</strain>
    </source>
</reference>
<dbReference type="SUPFAM" id="SSF53756">
    <property type="entry name" value="UDP-Glycosyltransferase/glycogen phosphorylase"/>
    <property type="match status" value="1"/>
</dbReference>
<dbReference type="GO" id="GO:0009103">
    <property type="term" value="P:lipopolysaccharide biosynthetic process"/>
    <property type="evidence" value="ECO:0007669"/>
    <property type="project" value="TreeGrafter"/>
</dbReference>
<dbReference type="RefSeq" id="WP_158869702.1">
    <property type="nucleotide sequence ID" value="NZ_CP046401.1"/>
</dbReference>
<proteinExistence type="predicted"/>
<evidence type="ECO:0000256" key="1">
    <source>
        <dbReference type="ARBA" id="ARBA00022679"/>
    </source>
</evidence>